<protein>
    <submittedName>
        <fullName evidence="1">DUF2508 family protein</fullName>
    </submittedName>
</protein>
<organism evidence="1 2">
    <name type="scientific">Inconstantimicrobium porci</name>
    <dbReference type="NCBI Taxonomy" id="2652291"/>
    <lineage>
        <taxon>Bacteria</taxon>
        <taxon>Bacillati</taxon>
        <taxon>Bacillota</taxon>
        <taxon>Clostridia</taxon>
        <taxon>Eubacteriales</taxon>
        <taxon>Clostridiaceae</taxon>
        <taxon>Inconstantimicrobium</taxon>
    </lineage>
</organism>
<gene>
    <name evidence="1" type="ORF">FYJ33_12800</name>
</gene>
<name>A0A7X2N022_9CLOT</name>
<evidence type="ECO:0000313" key="2">
    <source>
        <dbReference type="Proteomes" id="UP000460287"/>
    </source>
</evidence>
<dbReference type="EMBL" id="VULX01000026">
    <property type="protein sequence ID" value="MSR92247.1"/>
    <property type="molecule type" value="Genomic_DNA"/>
</dbReference>
<keyword evidence="2" id="KW-1185">Reference proteome</keyword>
<evidence type="ECO:0000313" key="1">
    <source>
        <dbReference type="EMBL" id="MSR92247.1"/>
    </source>
</evidence>
<sequence length="99" mass="11617">MDNIFITNSKRHKVSKADKNLLRSIQQAKLDMETASGIFNTCLDSRLIEIAIYEENIAKTRLDYLIREAKTRGVRFNIEDYKDYYEDDDDDDSNSVEQM</sequence>
<dbReference type="Proteomes" id="UP000460287">
    <property type="component" value="Unassembled WGS sequence"/>
</dbReference>
<dbReference type="InterPro" id="IPR019644">
    <property type="entry name" value="DUF2508"/>
</dbReference>
<dbReference type="RefSeq" id="WP_154532142.1">
    <property type="nucleotide sequence ID" value="NZ_JAXFSD010000140.1"/>
</dbReference>
<reference evidence="1 2" key="1">
    <citation type="submission" date="2019-08" db="EMBL/GenBank/DDBJ databases">
        <title>In-depth cultivation of the pig gut microbiome towards novel bacterial diversity and tailored functional studies.</title>
        <authorList>
            <person name="Wylensek D."/>
            <person name="Hitch T.C.A."/>
            <person name="Clavel T."/>
        </authorList>
    </citation>
    <scope>NUCLEOTIDE SEQUENCE [LARGE SCALE GENOMIC DNA]</scope>
    <source>
        <strain evidence="1 2">WCA-383-APC-5B</strain>
    </source>
</reference>
<proteinExistence type="predicted"/>
<dbReference type="Pfam" id="PF10704">
    <property type="entry name" value="DUF2508"/>
    <property type="match status" value="1"/>
</dbReference>
<comment type="caution">
    <text evidence="1">The sequence shown here is derived from an EMBL/GenBank/DDBJ whole genome shotgun (WGS) entry which is preliminary data.</text>
</comment>
<dbReference type="AlphaFoldDB" id="A0A7X2N022"/>
<accession>A0A7X2N022</accession>